<dbReference type="AlphaFoldDB" id="A0A8C0VLP3"/>
<keyword evidence="3" id="KW-1185">Reference proteome</keyword>
<dbReference type="Ensembl" id="ENSCCET00000035256.1">
    <property type="protein sequence ID" value="ENSCCEP00000023313.1"/>
    <property type="gene ID" value="ENSCCEG00000020888.1"/>
</dbReference>
<keyword evidence="1" id="KW-0732">Signal</keyword>
<feature type="signal peptide" evidence="1">
    <location>
        <begin position="1"/>
        <end position="25"/>
    </location>
</feature>
<dbReference type="Proteomes" id="UP000694410">
    <property type="component" value="Unplaced"/>
</dbReference>
<protein>
    <submittedName>
        <fullName evidence="2">Neuromedin S</fullName>
    </submittedName>
</protein>
<accession>A0A8C0VLP3</accession>
<proteinExistence type="predicted"/>
<evidence type="ECO:0000256" key="1">
    <source>
        <dbReference type="SAM" id="SignalP"/>
    </source>
</evidence>
<gene>
    <name evidence="2" type="primary">NMS</name>
</gene>
<name>A0A8C0VLP3_CYACU</name>
<reference evidence="2" key="2">
    <citation type="submission" date="2025-09" db="UniProtKB">
        <authorList>
            <consortium name="Ensembl"/>
        </authorList>
    </citation>
    <scope>IDENTIFICATION</scope>
</reference>
<feature type="chain" id="PRO_5034058788" evidence="1">
    <location>
        <begin position="26"/>
        <end position="247"/>
    </location>
</feature>
<evidence type="ECO:0000313" key="3">
    <source>
        <dbReference type="Proteomes" id="UP000694410"/>
    </source>
</evidence>
<reference evidence="2" key="1">
    <citation type="submission" date="2025-08" db="UniProtKB">
        <authorList>
            <consortium name="Ensembl"/>
        </authorList>
    </citation>
    <scope>IDENTIFICATION</scope>
</reference>
<evidence type="ECO:0000313" key="2">
    <source>
        <dbReference type="Ensembl" id="ENSCCEP00000023313.1"/>
    </source>
</evidence>
<organism evidence="2 3">
    <name type="scientific">Cyanistes caeruleus</name>
    <name type="common">Eurasian blue tit</name>
    <name type="synonym">Parus caeruleus</name>
    <dbReference type="NCBI Taxonomy" id="156563"/>
    <lineage>
        <taxon>Eukaryota</taxon>
        <taxon>Metazoa</taxon>
        <taxon>Chordata</taxon>
        <taxon>Craniata</taxon>
        <taxon>Vertebrata</taxon>
        <taxon>Euteleostomi</taxon>
        <taxon>Archelosauria</taxon>
        <taxon>Archosauria</taxon>
        <taxon>Dinosauria</taxon>
        <taxon>Saurischia</taxon>
        <taxon>Theropoda</taxon>
        <taxon>Coelurosauria</taxon>
        <taxon>Aves</taxon>
        <taxon>Neognathae</taxon>
        <taxon>Neoaves</taxon>
        <taxon>Telluraves</taxon>
        <taxon>Australaves</taxon>
        <taxon>Passeriformes</taxon>
        <taxon>Paridae</taxon>
        <taxon>Cyanistes</taxon>
    </lineage>
</organism>
<sequence>MPSPPPALPWLLAACCLCALPRGSGFPQPFSRHRDGAELPPNQVRLSLSLPGSHARWRGRAETGQVGNEARLWQGNKAANRLAMPYSIAGGLVQRGGRLAPFAARSRRWNRYGQGCGAAGCRIGHPAQQNTDGLVTNQSRLPEQKHRYEGMMDALLISILYFLKQLALCFSQWKEMSDQPQISSTVLDLCYSIFNSMHKNEESQIASAKFTKKDSHGPLGRPFFLFRVSESLNFKDSESQTLLYVHR</sequence>